<dbReference type="PATRIC" id="fig|1605367.3.peg.3403"/>
<gene>
    <name evidence="2" type="ORF">AFM12_10085</name>
</gene>
<proteinExistence type="predicted"/>
<accession>A0A0P7BPJ2</accession>
<dbReference type="AlphaFoldDB" id="A0A0P7BPJ2"/>
<evidence type="ECO:0000259" key="1">
    <source>
        <dbReference type="Pfam" id="PF04443"/>
    </source>
</evidence>
<feature type="domain" description="Acyl-protein synthetase LuxE" evidence="1">
    <location>
        <begin position="13"/>
        <end position="350"/>
    </location>
</feature>
<protein>
    <submittedName>
        <fullName evidence="2">Acyl transferase</fullName>
    </submittedName>
</protein>
<evidence type="ECO:0000313" key="2">
    <source>
        <dbReference type="EMBL" id="KPM49074.1"/>
    </source>
</evidence>
<dbReference type="Proteomes" id="UP000050454">
    <property type="component" value="Unassembled WGS sequence"/>
</dbReference>
<sequence length="352" mass="40081">MNLKDEFKAAVISLKEDDPGFEPLALEIFRYQAEQNPIYKAFLKNLDIDPLKVSHLEKIPCLPISFFKNHTVVSGQIEVQHIFESSGTTGSQNARHYISDLPFYEFLSLKSFEKIYGSVTDYHILALLPNYLERDSSSLVYMVKGFIYNSFSTDSGFYLDEIGELLYRLKSLLQNTSRKVLLMGVTFALLDLAEGDFNLDFLRKYEDRLVIMETGGMKGRRKELLREEVHQILSETFFTQKIHSEYGMTELLSQAYSTGDGWFQASPSMKVLLREINDPFTYLPSFSLGTTKANSKSYGKTGGINVVDLANIDSCCFLETQDLGSFSEDYSKFKVLGRFDNSDVRGCNLMVM</sequence>
<dbReference type="GO" id="GO:0016740">
    <property type="term" value="F:transferase activity"/>
    <property type="evidence" value="ECO:0007669"/>
    <property type="project" value="UniProtKB-KW"/>
</dbReference>
<dbReference type="EMBL" id="LGTQ01000006">
    <property type="protein sequence ID" value="KPM49074.1"/>
    <property type="molecule type" value="Genomic_DNA"/>
</dbReference>
<dbReference type="GO" id="GO:0008218">
    <property type="term" value="P:bioluminescence"/>
    <property type="evidence" value="ECO:0007669"/>
    <property type="project" value="InterPro"/>
</dbReference>
<name>A0A0P7BPJ2_9BACT</name>
<dbReference type="InterPro" id="IPR007534">
    <property type="entry name" value="LuxE"/>
</dbReference>
<keyword evidence="3" id="KW-1185">Reference proteome</keyword>
<keyword evidence="2" id="KW-0808">Transferase</keyword>
<reference evidence="2 3" key="1">
    <citation type="submission" date="2015-07" db="EMBL/GenBank/DDBJ databases">
        <title>The draft genome sequence of Leadbetterella sp. JN14-9.</title>
        <authorList>
            <person name="Liu Y."/>
            <person name="Du J."/>
            <person name="Shao Z."/>
        </authorList>
    </citation>
    <scope>NUCLEOTIDE SEQUENCE [LARGE SCALE GENOMIC DNA]</scope>
    <source>
        <strain evidence="2 3">JN14-9</strain>
    </source>
</reference>
<dbReference type="STRING" id="1605367.AFM12_10085"/>
<dbReference type="GO" id="GO:0047474">
    <property type="term" value="F:long-chain fatty acid--protein ligase activity"/>
    <property type="evidence" value="ECO:0007669"/>
    <property type="project" value="InterPro"/>
</dbReference>
<comment type="caution">
    <text evidence="2">The sequence shown here is derived from an EMBL/GenBank/DDBJ whole genome shotgun (WGS) entry which is preliminary data.</text>
</comment>
<evidence type="ECO:0000313" key="3">
    <source>
        <dbReference type="Proteomes" id="UP000050454"/>
    </source>
</evidence>
<organism evidence="2 3">
    <name type="scientific">Jiulongibacter sediminis</name>
    <dbReference type="NCBI Taxonomy" id="1605367"/>
    <lineage>
        <taxon>Bacteria</taxon>
        <taxon>Pseudomonadati</taxon>
        <taxon>Bacteroidota</taxon>
        <taxon>Cytophagia</taxon>
        <taxon>Cytophagales</taxon>
        <taxon>Leadbetterellaceae</taxon>
        <taxon>Jiulongibacter</taxon>
    </lineage>
</organism>
<dbReference type="Pfam" id="PF04443">
    <property type="entry name" value="LuxE"/>
    <property type="match status" value="1"/>
</dbReference>